<evidence type="ECO:0000256" key="1">
    <source>
        <dbReference type="SAM" id="MobiDB-lite"/>
    </source>
</evidence>
<keyword evidence="2" id="KW-0472">Membrane</keyword>
<feature type="compositionally biased region" description="Low complexity" evidence="1">
    <location>
        <begin position="956"/>
        <end position="968"/>
    </location>
</feature>
<dbReference type="InterPro" id="IPR040885">
    <property type="entry name" value="SMP_C2CD2L"/>
</dbReference>
<dbReference type="SUPFAM" id="SSF49562">
    <property type="entry name" value="C2 domain (Calcium/lipid-binding domain, CaLB)"/>
    <property type="match status" value="1"/>
</dbReference>
<dbReference type="PANTHER" id="PTHR21119">
    <property type="entry name" value="C2 DOMAIN-CONTAINING PROTEIN"/>
    <property type="match status" value="1"/>
</dbReference>
<feature type="compositionally biased region" description="Low complexity" evidence="1">
    <location>
        <begin position="567"/>
        <end position="581"/>
    </location>
</feature>
<evidence type="ECO:0000259" key="3">
    <source>
        <dbReference type="PROSITE" id="PS50004"/>
    </source>
</evidence>
<dbReference type="OrthoDB" id="9976063at2759"/>
<dbReference type="InterPro" id="IPR000008">
    <property type="entry name" value="C2_dom"/>
</dbReference>
<feature type="region of interest" description="Disordered" evidence="1">
    <location>
        <begin position="773"/>
        <end position="838"/>
    </location>
</feature>
<evidence type="ECO:0000313" key="4">
    <source>
        <dbReference type="EMBL" id="CAG2251610.1"/>
    </source>
</evidence>
<sequence>MVDITAKLIWYRLGETFDKMAEGGNRVTSWLFSDWDDNLLDVLLFGWIGWAVLVVLVVNAVLTFFGPLQPRVARWEKKEGVSGAPVQVETGAESTRWLNSGLNWFYLHYDSVPEFIELWVKSLNEQVVKLGGPVQLKFERVKPGSLPPKFNEITFEAGSDNKYLFHSKVDAKDLSFAIFASQQTSGGVKLTNLTANILKLKGTICFKCSKVGSDMILNISFIGRPDVKVQGKPVNPYQDPSDLVDIEVVEEVDPSDLVDIEVVEEVDPSDLVDIEVVEEVVFVVNRPFVLLLFLQDPSDLVDIEVVEEVDPSDLVDIEVVELPPFVLLFYRIHQTILSCYFYQDPSDLVDIEVVEEVDPSDLVDIEVVEEVVRNAICLVIFTGSIDFVDIEVVEEVDPSDLVDIEVEKKLCLVNAICLVILQDPSDLVDIEVEEVDPSDLVDIEEEVVRNAICLVILQDPSDLVDIEVVEEVDPSDLVDIEVVEEVVGLAICLVIFICQDPSDLVDIEVVEEVVRNAICLVIFTGSIRLVDIEVVEEDVTPFVLLFLQDPSDLVDIEVVEEVITLYSESPSPDTSSQPSSPRHAAEPVFESMEAKEQHSAFHAPPQQRVQRSMSGDKRLLVKIIKASGLGSKAQVDPTCLVYLDTPAQTYSTNECRGTANPFWDEQFLFDVNQNSSQLKFEVLDRRKPTTENFLGEAVVYYDELKRNPSSRQIISLQGRPERGNDIVSGSITVEQAIYIQFLVLDPLEAEAYNYSTPKNQISPKRTIEVTQAKSPSGMLVTKTTTTTQKHNNRHEPGLNSSPNYVEKRQNFDYDISGSSSLDRTSPDNMLPQDRSLSQSSEFVQIDGVDSVVETAIRELKSNKRKSRTPTKTTTLIITGVQRTPEQLDDDCIPTVITQPPSPGHHDRPDDMELGRQENPGTPNLKKSRSLGGSLKKLFRRSRKRSQGREDQEMSRESSLSRSSARNISKGPSRETSLTRTGQSSRESAIS</sequence>
<dbReference type="InterPro" id="IPR035892">
    <property type="entry name" value="C2_domain_sf"/>
</dbReference>
<feature type="compositionally biased region" description="Basic and acidic residues" evidence="1">
    <location>
        <begin position="946"/>
        <end position="955"/>
    </location>
</feature>
<dbReference type="Pfam" id="PF18696">
    <property type="entry name" value="SMP_C2CD2L"/>
    <property type="match status" value="1"/>
</dbReference>
<dbReference type="Pfam" id="PF00168">
    <property type="entry name" value="C2"/>
    <property type="match status" value="1"/>
</dbReference>
<feature type="domain" description="C2" evidence="3">
    <location>
        <begin position="599"/>
        <end position="714"/>
    </location>
</feature>
<feature type="region of interest" description="Disordered" evidence="1">
    <location>
        <begin position="860"/>
        <end position="990"/>
    </location>
</feature>
<evidence type="ECO:0000313" key="5">
    <source>
        <dbReference type="Proteomes" id="UP000683360"/>
    </source>
</evidence>
<proteinExistence type="predicted"/>
<accession>A0A8S3V1I7</accession>
<dbReference type="Gene3D" id="2.60.40.150">
    <property type="entry name" value="C2 domain"/>
    <property type="match status" value="1"/>
</dbReference>
<dbReference type="InterPro" id="IPR039934">
    <property type="entry name" value="C2CD2/C2CD2L"/>
</dbReference>
<feature type="region of interest" description="Disordered" evidence="1">
    <location>
        <begin position="595"/>
        <end position="614"/>
    </location>
</feature>
<comment type="caution">
    <text evidence="4">The sequence shown here is derived from an EMBL/GenBank/DDBJ whole genome shotgun (WGS) entry which is preliminary data.</text>
</comment>
<dbReference type="SMART" id="SM00239">
    <property type="entry name" value="C2"/>
    <property type="match status" value="1"/>
</dbReference>
<organism evidence="4 5">
    <name type="scientific">Mytilus edulis</name>
    <name type="common">Blue mussel</name>
    <dbReference type="NCBI Taxonomy" id="6550"/>
    <lineage>
        <taxon>Eukaryota</taxon>
        <taxon>Metazoa</taxon>
        <taxon>Spiralia</taxon>
        <taxon>Lophotrochozoa</taxon>
        <taxon>Mollusca</taxon>
        <taxon>Bivalvia</taxon>
        <taxon>Autobranchia</taxon>
        <taxon>Pteriomorphia</taxon>
        <taxon>Mytilida</taxon>
        <taxon>Mytiloidea</taxon>
        <taxon>Mytilidae</taxon>
        <taxon>Mytilinae</taxon>
        <taxon>Mytilus</taxon>
    </lineage>
</organism>
<dbReference type="AlphaFoldDB" id="A0A8S3V1I7"/>
<dbReference type="EMBL" id="CAJPWZ010003093">
    <property type="protein sequence ID" value="CAG2251610.1"/>
    <property type="molecule type" value="Genomic_DNA"/>
</dbReference>
<feature type="compositionally biased region" description="Basic residues" evidence="1">
    <location>
        <begin position="936"/>
        <end position="945"/>
    </location>
</feature>
<keyword evidence="2" id="KW-0812">Transmembrane</keyword>
<feature type="compositionally biased region" description="Polar residues" evidence="1">
    <location>
        <begin position="816"/>
        <end position="827"/>
    </location>
</feature>
<dbReference type="PANTHER" id="PTHR21119:SF5">
    <property type="entry name" value="C2 DOMAIN-CONTAINING PROTEIN"/>
    <property type="match status" value="1"/>
</dbReference>
<dbReference type="Proteomes" id="UP000683360">
    <property type="component" value="Unassembled WGS sequence"/>
</dbReference>
<feature type="compositionally biased region" description="Low complexity" evidence="1">
    <location>
        <begin position="869"/>
        <end position="878"/>
    </location>
</feature>
<evidence type="ECO:0000256" key="2">
    <source>
        <dbReference type="SAM" id="Phobius"/>
    </source>
</evidence>
<feature type="region of interest" description="Disordered" evidence="1">
    <location>
        <begin position="567"/>
        <end position="586"/>
    </location>
</feature>
<keyword evidence="2" id="KW-1133">Transmembrane helix</keyword>
<reference evidence="4" key="1">
    <citation type="submission" date="2021-03" db="EMBL/GenBank/DDBJ databases">
        <authorList>
            <person name="Bekaert M."/>
        </authorList>
    </citation>
    <scope>NUCLEOTIDE SEQUENCE</scope>
</reference>
<feature type="transmembrane region" description="Helical" evidence="2">
    <location>
        <begin position="44"/>
        <end position="68"/>
    </location>
</feature>
<dbReference type="PROSITE" id="PS50004">
    <property type="entry name" value="C2"/>
    <property type="match status" value="1"/>
</dbReference>
<keyword evidence="5" id="KW-1185">Reference proteome</keyword>
<feature type="compositionally biased region" description="Polar residues" evidence="1">
    <location>
        <begin position="973"/>
        <end position="990"/>
    </location>
</feature>
<protein>
    <recommendedName>
        <fullName evidence="3">C2 domain-containing protein</fullName>
    </recommendedName>
</protein>
<name>A0A8S3V1I7_MYTED</name>
<gene>
    <name evidence="4" type="ORF">MEDL_63189</name>
</gene>
<feature type="compositionally biased region" description="Basic and acidic residues" evidence="1">
    <location>
        <begin position="903"/>
        <end position="915"/>
    </location>
</feature>